<organism evidence="2 3">
    <name type="scientific">Rangifer tarandus platyrhynchus</name>
    <name type="common">Svalbard reindeer</name>
    <dbReference type="NCBI Taxonomy" id="3082113"/>
    <lineage>
        <taxon>Eukaryota</taxon>
        <taxon>Metazoa</taxon>
        <taxon>Chordata</taxon>
        <taxon>Craniata</taxon>
        <taxon>Vertebrata</taxon>
        <taxon>Euteleostomi</taxon>
        <taxon>Mammalia</taxon>
        <taxon>Eutheria</taxon>
        <taxon>Laurasiatheria</taxon>
        <taxon>Artiodactyla</taxon>
        <taxon>Ruminantia</taxon>
        <taxon>Pecora</taxon>
        <taxon>Cervidae</taxon>
        <taxon>Odocoileinae</taxon>
        <taxon>Rangifer</taxon>
    </lineage>
</organism>
<feature type="region of interest" description="Disordered" evidence="1">
    <location>
        <begin position="1"/>
        <end position="59"/>
    </location>
</feature>
<sequence>MGLLEPLEEENTEEKETLEAAEGQRQQQRRQSAPADRELRRLQKRFGKPTYCSVRQPRSSIYVGGGTSTALAAVGEDGDADDADRAADTWDGTPPQSARNGGNSEGEALMGGVDVALQQQQPGLGAGGSRLTAAPAGAAGGYSDDKVRRKFLRSPCIYLSCAPPSLMTPVSAVRLFSGSERAACVAAPPSCVLACSASNAIASTPFPAALGSASSMREYAGYPYYACTLVRIVDSNGCTRTTMRHTGRKLIRTAGRRGAAAEDLLGLTVVEDAFDLLLQAAALDEELLREHLLLQLFELLLLRRHVRPTRVSDCAFLYMLDIHPPACAADVEEYVRVFQRQLQLQEKLREVLQGDEEQQPSEPPADPSQLPEGDGPDAFNAAAPESGADGQTAQSLIAGDGDEEVEARARRLSVASAALLEELVLSLEGEKSFGVSAQMYVQLIRLLLRLGSTAEDSAIHFITGVAQQIIWGFSAEDLMKVLEWRAASNVTRLSPLLISPRRIIGVSALQE</sequence>
<dbReference type="Proteomes" id="UP001176941">
    <property type="component" value="Unassembled WGS sequence"/>
</dbReference>
<feature type="compositionally biased region" description="Low complexity" evidence="1">
    <location>
        <begin position="20"/>
        <end position="31"/>
    </location>
</feature>
<protein>
    <submittedName>
        <fullName evidence="2">Uncharacterized protein</fullName>
    </submittedName>
</protein>
<comment type="caution">
    <text evidence="2">The sequence shown here is derived from an EMBL/GenBank/DDBJ whole genome shotgun (WGS) entry which is preliminary data.</text>
</comment>
<reference evidence="2" key="1">
    <citation type="submission" date="2023-04" db="EMBL/GenBank/DDBJ databases">
        <authorList>
            <consortium name="ELIXIR-Norway"/>
        </authorList>
    </citation>
    <scope>NUCLEOTIDE SEQUENCE [LARGE SCALE GENOMIC DNA]</scope>
</reference>
<evidence type="ECO:0000256" key="1">
    <source>
        <dbReference type="SAM" id="MobiDB-lite"/>
    </source>
</evidence>
<feature type="compositionally biased region" description="Acidic residues" evidence="1">
    <location>
        <begin position="1"/>
        <end position="13"/>
    </location>
</feature>
<feature type="region of interest" description="Disordered" evidence="1">
    <location>
        <begin position="352"/>
        <end position="392"/>
    </location>
</feature>
<proteinExistence type="predicted"/>
<evidence type="ECO:0000313" key="2">
    <source>
        <dbReference type="EMBL" id="CAI9149114.1"/>
    </source>
</evidence>
<accession>A0ABN8XND5</accession>
<dbReference type="EMBL" id="CATKSN020000134">
    <property type="protein sequence ID" value="CAI9149114.1"/>
    <property type="molecule type" value="Genomic_DNA"/>
</dbReference>
<feature type="region of interest" description="Disordered" evidence="1">
    <location>
        <begin position="77"/>
        <end position="108"/>
    </location>
</feature>
<keyword evidence="3" id="KW-1185">Reference proteome</keyword>
<evidence type="ECO:0000313" key="3">
    <source>
        <dbReference type="Proteomes" id="UP001176941"/>
    </source>
</evidence>
<name>A0ABN8XND5_RANTA</name>
<gene>
    <name evidence="2" type="ORF">MRATA1EN1_LOCUS30732</name>
</gene>